<protein>
    <submittedName>
        <fullName evidence="1">Uncharacterized protein</fullName>
    </submittedName>
</protein>
<name>A0A3B0SF69_9ZZZZ</name>
<sequence>MSSKHGHGESESGHEHGGFINRMLGGRAELIFALLCGALLLI</sequence>
<dbReference type="AlphaFoldDB" id="A0A3B0SF69"/>
<accession>A0A3B0SF69</accession>
<reference evidence="1" key="1">
    <citation type="submission" date="2018-06" db="EMBL/GenBank/DDBJ databases">
        <authorList>
            <person name="Zhirakovskaya E."/>
        </authorList>
    </citation>
    <scope>NUCLEOTIDE SEQUENCE</scope>
</reference>
<dbReference type="EMBL" id="UOEF01000422">
    <property type="protein sequence ID" value="VAW04901.1"/>
    <property type="molecule type" value="Genomic_DNA"/>
</dbReference>
<proteinExistence type="predicted"/>
<evidence type="ECO:0000313" key="1">
    <source>
        <dbReference type="EMBL" id="VAW04901.1"/>
    </source>
</evidence>
<organism evidence="1">
    <name type="scientific">hydrothermal vent metagenome</name>
    <dbReference type="NCBI Taxonomy" id="652676"/>
    <lineage>
        <taxon>unclassified sequences</taxon>
        <taxon>metagenomes</taxon>
        <taxon>ecological metagenomes</taxon>
    </lineage>
</organism>
<feature type="non-terminal residue" evidence="1">
    <location>
        <position position="42"/>
    </location>
</feature>
<gene>
    <name evidence="1" type="ORF">MNBD_ALPHA04-1397</name>
</gene>